<dbReference type="PANTHER" id="PTHR38048:SF2">
    <property type="entry name" value="HEMERYTHRIN-LIKE DOMAIN-CONTAINING PROTEIN"/>
    <property type="match status" value="1"/>
</dbReference>
<dbReference type="Gene3D" id="1.20.120.520">
    <property type="entry name" value="nmb1532 protein domain like"/>
    <property type="match status" value="1"/>
</dbReference>
<comment type="caution">
    <text evidence="2">The sequence shown here is derived from an EMBL/GenBank/DDBJ whole genome shotgun (WGS) entry which is preliminary data.</text>
</comment>
<accession>A0A8T5V165</accession>
<reference evidence="3" key="1">
    <citation type="journal article" date="2022" name="Microbiol. Resour. Announc.">
        <title>Draft Genome Sequence of a Methanogenic Archaeon from West Spitsbergen Permafrost.</title>
        <authorList>
            <person name="Trubitsyn V."/>
            <person name="Rivkina E."/>
            <person name="Shcherbakova V."/>
        </authorList>
    </citation>
    <scope>NUCLEOTIDE SEQUENCE [LARGE SCALE GENOMIC DNA]</scope>
    <source>
        <strain evidence="3">VT</strain>
    </source>
</reference>
<dbReference type="RefSeq" id="WP_223792309.1">
    <property type="nucleotide sequence ID" value="NZ_JAIOUQ010000014.1"/>
</dbReference>
<evidence type="ECO:0000313" key="3">
    <source>
        <dbReference type="Proteomes" id="UP000825933"/>
    </source>
</evidence>
<feature type="domain" description="Hemerythrin-like" evidence="1">
    <location>
        <begin position="17"/>
        <end position="145"/>
    </location>
</feature>
<evidence type="ECO:0000313" key="2">
    <source>
        <dbReference type="EMBL" id="MBZ2166773.1"/>
    </source>
</evidence>
<dbReference type="Pfam" id="PF01814">
    <property type="entry name" value="Hemerythrin"/>
    <property type="match status" value="1"/>
</dbReference>
<dbReference type="AlphaFoldDB" id="A0A8T5V165"/>
<proteinExistence type="predicted"/>
<dbReference type="Proteomes" id="UP000825933">
    <property type="component" value="Unassembled WGS sequence"/>
</dbReference>
<dbReference type="EMBL" id="JAIOUQ010000014">
    <property type="protein sequence ID" value="MBZ2166773.1"/>
    <property type="molecule type" value="Genomic_DNA"/>
</dbReference>
<dbReference type="PANTHER" id="PTHR38048">
    <property type="entry name" value="EXPRESSED PROTEIN"/>
    <property type="match status" value="1"/>
</dbReference>
<organism evidence="2 3">
    <name type="scientific">Methanobacterium spitsbergense</name>
    <dbReference type="NCBI Taxonomy" id="2874285"/>
    <lineage>
        <taxon>Archaea</taxon>
        <taxon>Methanobacteriati</taxon>
        <taxon>Methanobacteriota</taxon>
        <taxon>Methanomada group</taxon>
        <taxon>Methanobacteria</taxon>
        <taxon>Methanobacteriales</taxon>
        <taxon>Methanobacteriaceae</taxon>
        <taxon>Methanobacterium</taxon>
    </lineage>
</organism>
<dbReference type="SMR" id="A0A8T5V165"/>
<evidence type="ECO:0000259" key="1">
    <source>
        <dbReference type="Pfam" id="PF01814"/>
    </source>
</evidence>
<keyword evidence="3" id="KW-1185">Reference proteome</keyword>
<dbReference type="InterPro" id="IPR053206">
    <property type="entry name" value="Dimeric_xanthone_biosynth"/>
</dbReference>
<dbReference type="InterPro" id="IPR012312">
    <property type="entry name" value="Hemerythrin-like"/>
</dbReference>
<name>A0A8T5V165_9EURY</name>
<sequence length="223" mass="26212">MSNENQPNIGEDYIRFHKVMTRGLAVSLQNINEFLQIGALEKLNREGFIKYVQSFSSVLHGHHQAEDEKIFPYFKDKLPEVPYERLTSEHEIFNDGLQEINTGIDHLTSENDELDSLKLLKSGFDKIDQIWHPHIKIENTQLYERIRSLNIDLEEMIRLQKEDKKFFQEHTGPTYLVMPFVLYNLSPEDRAILTQGSPEIVAKQLLSIDWKDKWTPMQPFLLK</sequence>
<protein>
    <submittedName>
        <fullName evidence="2">Hemerythrin domain-containing protein</fullName>
    </submittedName>
</protein>
<gene>
    <name evidence="2" type="ORF">K8N75_12070</name>
</gene>